<dbReference type="RefSeq" id="XP_041152813.1">
    <property type="nucleotide sequence ID" value="XM_041308203.1"/>
</dbReference>
<dbReference type="OrthoDB" id="2693101at2759"/>
<name>A0A9P7ABY8_9AGAM</name>
<evidence type="ECO:0000313" key="2">
    <source>
        <dbReference type="EMBL" id="KAG1795642.1"/>
    </source>
</evidence>
<protein>
    <submittedName>
        <fullName evidence="1">Uncharacterized protein</fullName>
    </submittedName>
</protein>
<dbReference type="EMBL" id="JABBWE010000021">
    <property type="protein sequence ID" value="KAG1795642.1"/>
    <property type="molecule type" value="Genomic_DNA"/>
</dbReference>
<keyword evidence="3" id="KW-1185">Reference proteome</keyword>
<evidence type="ECO:0000313" key="1">
    <source>
        <dbReference type="EMBL" id="KAG1785330.1"/>
    </source>
</evidence>
<sequence>MFSGTAIEASPELRRSICRSELPCLICASVGRRYSHRIPALETLHKAWSSRAERSKYAKFAPALKDAAAKVDEYYEKTTHSAAYVLLMLLNPTGKMSYFTKHWPEDLHDDVLSTAETVFKARYLQLNQNWQSQEVNSRSPQRRNQLKADIVEALQCLKCALRHDLLFWEPAPSSLVELEHLDDDDEEVEVEETGDDEEGWDILLLGDDAEDVSDTETDIY</sequence>
<dbReference type="AlphaFoldDB" id="A0A9P7ABY8"/>
<dbReference type="GeneID" id="64601967"/>
<organism evidence="1 3">
    <name type="scientific">Suillus plorans</name>
    <dbReference type="NCBI Taxonomy" id="116603"/>
    <lineage>
        <taxon>Eukaryota</taxon>
        <taxon>Fungi</taxon>
        <taxon>Dikarya</taxon>
        <taxon>Basidiomycota</taxon>
        <taxon>Agaricomycotina</taxon>
        <taxon>Agaricomycetes</taxon>
        <taxon>Agaricomycetidae</taxon>
        <taxon>Boletales</taxon>
        <taxon>Suillineae</taxon>
        <taxon>Suillaceae</taxon>
        <taxon>Suillus</taxon>
    </lineage>
</organism>
<comment type="caution">
    <text evidence="1">The sequence shown here is derived from an EMBL/GenBank/DDBJ whole genome shotgun (WGS) entry which is preliminary data.</text>
</comment>
<proteinExistence type="predicted"/>
<gene>
    <name evidence="1" type="ORF">HD556DRAFT_1459179</name>
    <name evidence="2" type="ORF">HD556DRAFT_1471828</name>
</gene>
<evidence type="ECO:0000313" key="3">
    <source>
        <dbReference type="Proteomes" id="UP000719766"/>
    </source>
</evidence>
<reference evidence="1" key="1">
    <citation type="journal article" date="2020" name="New Phytol.">
        <title>Comparative genomics reveals dynamic genome evolution in host specialist ectomycorrhizal fungi.</title>
        <authorList>
            <person name="Lofgren L.A."/>
            <person name="Nguyen N.H."/>
            <person name="Vilgalys R."/>
            <person name="Ruytinx J."/>
            <person name="Liao H.L."/>
            <person name="Branco S."/>
            <person name="Kuo A."/>
            <person name="LaButti K."/>
            <person name="Lipzen A."/>
            <person name="Andreopoulos W."/>
            <person name="Pangilinan J."/>
            <person name="Riley R."/>
            <person name="Hundley H."/>
            <person name="Na H."/>
            <person name="Barry K."/>
            <person name="Grigoriev I.V."/>
            <person name="Stajich J.E."/>
            <person name="Kennedy P.G."/>
        </authorList>
    </citation>
    <scope>NUCLEOTIDE SEQUENCE</scope>
    <source>
        <strain evidence="1">S12</strain>
    </source>
</reference>
<accession>A0A9P7ABY8</accession>
<dbReference type="Proteomes" id="UP000719766">
    <property type="component" value="Unassembled WGS sequence"/>
</dbReference>
<dbReference type="EMBL" id="JABBWE010000113">
    <property type="protein sequence ID" value="KAG1785330.1"/>
    <property type="molecule type" value="Genomic_DNA"/>
</dbReference>